<sequence length="512" mass="57000">MASAKHGDALEAIGRASDQWIDEPGKPQTVIERYRTYDPEHAAEAEKRLVRKIDLRILPFVLVIYICNYLDRNSITQARLYGMQKDTGTNGTLWNTAISIFSAGYIAMQLPSPMIMSKLPPSLFLPCCMILWAIVSGCTAATNSPASLFAVRFFLGIVEAPFFPGAIYFLSCWYTKREIGIRMALLVSGIVLSNAFAGLLSAAILSGMDGRTSLASWRWLFIIEGLMTIAVALVAMVFLPNYPATTKWLTEEEKTIAQARLLKDMGAEDATEEEDTSLMRGLSAAVKDYRVWIFACMQMATTASISYSHFFPTLIKELGFSDNLLVLLLTSPPYLLAFFWSIGFSWHADRSQKRSPHASISMSTAIMATIVLIAVPYKYQWVRYAFTFPLTAGIFGVYSTTYAWLSSTIVMPRTKRAAAIGLANLCANVASLYGNYFWLDEYEPTFQVSWGILLAFQVLGLGCILSLRFLLKRSNRKFEELSSRVSESNAAQLAELDPVEQNAVVGGFRYIT</sequence>
<organism evidence="8 9">
    <name type="scientific">Neoarthrinium moseri</name>
    <dbReference type="NCBI Taxonomy" id="1658444"/>
    <lineage>
        <taxon>Eukaryota</taxon>
        <taxon>Fungi</taxon>
        <taxon>Dikarya</taxon>
        <taxon>Ascomycota</taxon>
        <taxon>Pezizomycotina</taxon>
        <taxon>Sordariomycetes</taxon>
        <taxon>Xylariomycetidae</taxon>
        <taxon>Amphisphaeriales</taxon>
        <taxon>Apiosporaceae</taxon>
        <taxon>Neoarthrinium</taxon>
    </lineage>
</organism>
<feature type="transmembrane region" description="Helical" evidence="6">
    <location>
        <begin position="123"/>
        <end position="143"/>
    </location>
</feature>
<feature type="transmembrane region" description="Helical" evidence="6">
    <location>
        <begin position="358"/>
        <end position="375"/>
    </location>
</feature>
<evidence type="ECO:0000313" key="9">
    <source>
        <dbReference type="Proteomes" id="UP000829685"/>
    </source>
</evidence>
<feature type="transmembrane region" description="Helical" evidence="6">
    <location>
        <begin position="381"/>
        <end position="405"/>
    </location>
</feature>
<evidence type="ECO:0000256" key="5">
    <source>
        <dbReference type="ARBA" id="ARBA00023136"/>
    </source>
</evidence>
<feature type="transmembrane region" description="Helical" evidence="6">
    <location>
        <begin position="417"/>
        <end position="438"/>
    </location>
</feature>
<feature type="transmembrane region" description="Helical" evidence="6">
    <location>
        <begin position="217"/>
        <end position="239"/>
    </location>
</feature>
<gene>
    <name evidence="8" type="ORF">JX265_009919</name>
</gene>
<dbReference type="InterPro" id="IPR036259">
    <property type="entry name" value="MFS_trans_sf"/>
</dbReference>
<evidence type="ECO:0000256" key="3">
    <source>
        <dbReference type="ARBA" id="ARBA00022692"/>
    </source>
</evidence>
<dbReference type="Proteomes" id="UP000829685">
    <property type="component" value="Unassembled WGS sequence"/>
</dbReference>
<dbReference type="PROSITE" id="PS50850">
    <property type="entry name" value="MFS"/>
    <property type="match status" value="1"/>
</dbReference>
<evidence type="ECO:0000313" key="8">
    <source>
        <dbReference type="EMBL" id="KAI1860520.1"/>
    </source>
</evidence>
<protein>
    <recommendedName>
        <fullName evidence="7">Major facilitator superfamily (MFS) profile domain-containing protein</fullName>
    </recommendedName>
</protein>
<name>A0A9Q0AIX3_9PEZI</name>
<dbReference type="AlphaFoldDB" id="A0A9Q0AIX3"/>
<dbReference type="InterPro" id="IPR020846">
    <property type="entry name" value="MFS_dom"/>
</dbReference>
<feature type="domain" description="Major facilitator superfamily (MFS) profile" evidence="7">
    <location>
        <begin position="57"/>
        <end position="475"/>
    </location>
</feature>
<feature type="transmembrane region" description="Helical" evidence="6">
    <location>
        <begin position="53"/>
        <end position="71"/>
    </location>
</feature>
<feature type="transmembrane region" description="Helical" evidence="6">
    <location>
        <begin position="450"/>
        <end position="471"/>
    </location>
</feature>
<dbReference type="GO" id="GO:0022857">
    <property type="term" value="F:transmembrane transporter activity"/>
    <property type="evidence" value="ECO:0007669"/>
    <property type="project" value="InterPro"/>
</dbReference>
<dbReference type="EMBL" id="JAFIMR010000031">
    <property type="protein sequence ID" value="KAI1860520.1"/>
    <property type="molecule type" value="Genomic_DNA"/>
</dbReference>
<comment type="caution">
    <text evidence="8">The sequence shown here is derived from an EMBL/GenBank/DDBJ whole genome shotgun (WGS) entry which is preliminary data.</text>
</comment>
<dbReference type="Gene3D" id="1.20.1250.20">
    <property type="entry name" value="MFS general substrate transporter like domains"/>
    <property type="match status" value="2"/>
</dbReference>
<evidence type="ECO:0000256" key="4">
    <source>
        <dbReference type="ARBA" id="ARBA00022989"/>
    </source>
</evidence>
<feature type="transmembrane region" description="Helical" evidence="6">
    <location>
        <begin position="149"/>
        <end position="171"/>
    </location>
</feature>
<dbReference type="GO" id="GO:0016020">
    <property type="term" value="C:membrane"/>
    <property type="evidence" value="ECO:0007669"/>
    <property type="project" value="UniProtKB-SubCell"/>
</dbReference>
<feature type="transmembrane region" description="Helical" evidence="6">
    <location>
        <begin position="324"/>
        <end position="346"/>
    </location>
</feature>
<feature type="transmembrane region" description="Helical" evidence="6">
    <location>
        <begin position="183"/>
        <end position="205"/>
    </location>
</feature>
<evidence type="ECO:0000256" key="1">
    <source>
        <dbReference type="ARBA" id="ARBA00004141"/>
    </source>
</evidence>
<proteinExistence type="predicted"/>
<feature type="transmembrane region" description="Helical" evidence="6">
    <location>
        <begin position="91"/>
        <end position="111"/>
    </location>
</feature>
<evidence type="ECO:0000259" key="7">
    <source>
        <dbReference type="PROSITE" id="PS50850"/>
    </source>
</evidence>
<feature type="transmembrane region" description="Helical" evidence="6">
    <location>
        <begin position="289"/>
        <end position="312"/>
    </location>
</feature>
<dbReference type="Pfam" id="PF07690">
    <property type="entry name" value="MFS_1"/>
    <property type="match status" value="1"/>
</dbReference>
<reference evidence="8" key="1">
    <citation type="submission" date="2021-03" db="EMBL/GenBank/DDBJ databases">
        <title>Revisited historic fungal species revealed as producer of novel bioactive compounds through whole genome sequencing and comparative genomics.</title>
        <authorList>
            <person name="Vignolle G.A."/>
            <person name="Hochenegger N."/>
            <person name="Mach R.L."/>
            <person name="Mach-Aigner A.R."/>
            <person name="Javad Rahimi M."/>
            <person name="Salim K.A."/>
            <person name="Chan C.M."/>
            <person name="Lim L.B.L."/>
            <person name="Cai F."/>
            <person name="Druzhinina I.S."/>
            <person name="U'Ren J.M."/>
            <person name="Derntl C."/>
        </authorList>
    </citation>
    <scope>NUCLEOTIDE SEQUENCE</scope>
    <source>
        <strain evidence="8">TUCIM 5799</strain>
    </source>
</reference>
<accession>A0A9Q0AIX3</accession>
<keyword evidence="3 6" id="KW-0812">Transmembrane</keyword>
<dbReference type="SUPFAM" id="SSF103473">
    <property type="entry name" value="MFS general substrate transporter"/>
    <property type="match status" value="1"/>
</dbReference>
<keyword evidence="4 6" id="KW-1133">Transmembrane helix</keyword>
<evidence type="ECO:0000256" key="6">
    <source>
        <dbReference type="SAM" id="Phobius"/>
    </source>
</evidence>
<dbReference type="PANTHER" id="PTHR43791">
    <property type="entry name" value="PERMEASE-RELATED"/>
    <property type="match status" value="1"/>
</dbReference>
<dbReference type="FunFam" id="1.20.1250.20:FF:000013">
    <property type="entry name" value="MFS general substrate transporter"/>
    <property type="match status" value="1"/>
</dbReference>
<evidence type="ECO:0000256" key="2">
    <source>
        <dbReference type="ARBA" id="ARBA00022448"/>
    </source>
</evidence>
<comment type="subcellular location">
    <subcellularLocation>
        <location evidence="1">Membrane</location>
        <topology evidence="1">Multi-pass membrane protein</topology>
    </subcellularLocation>
</comment>
<dbReference type="FunFam" id="1.20.1250.20:FF:000057">
    <property type="entry name" value="MFS general substrate transporter"/>
    <property type="match status" value="1"/>
</dbReference>
<dbReference type="PANTHER" id="PTHR43791:SF92">
    <property type="entry name" value="AGL026WP"/>
    <property type="match status" value="1"/>
</dbReference>
<keyword evidence="9" id="KW-1185">Reference proteome</keyword>
<keyword evidence="5 6" id="KW-0472">Membrane</keyword>
<keyword evidence="2" id="KW-0813">Transport</keyword>
<dbReference type="InterPro" id="IPR011701">
    <property type="entry name" value="MFS"/>
</dbReference>